<dbReference type="SUPFAM" id="SSF52540">
    <property type="entry name" value="P-loop containing nucleoside triphosphate hydrolases"/>
    <property type="match status" value="1"/>
</dbReference>
<gene>
    <name evidence="2" type="ORF">GGX14DRAFT_586616</name>
</gene>
<dbReference type="Pfam" id="PF01926">
    <property type="entry name" value="MMR_HSR1"/>
    <property type="match status" value="1"/>
</dbReference>
<comment type="caution">
    <text evidence="2">The sequence shown here is derived from an EMBL/GenBank/DDBJ whole genome shotgun (WGS) entry which is preliminary data.</text>
</comment>
<dbReference type="AlphaFoldDB" id="A0AAD6VS74"/>
<dbReference type="InterPro" id="IPR006073">
    <property type="entry name" value="GTP-bd"/>
</dbReference>
<reference evidence="2" key="1">
    <citation type="submission" date="2023-03" db="EMBL/GenBank/DDBJ databases">
        <title>Massive genome expansion in bonnet fungi (Mycena s.s.) driven by repeated elements and novel gene families across ecological guilds.</title>
        <authorList>
            <consortium name="Lawrence Berkeley National Laboratory"/>
            <person name="Harder C.B."/>
            <person name="Miyauchi S."/>
            <person name="Viragh M."/>
            <person name="Kuo A."/>
            <person name="Thoen E."/>
            <person name="Andreopoulos B."/>
            <person name="Lu D."/>
            <person name="Skrede I."/>
            <person name="Drula E."/>
            <person name="Henrissat B."/>
            <person name="Morin E."/>
            <person name="Kohler A."/>
            <person name="Barry K."/>
            <person name="LaButti K."/>
            <person name="Morin E."/>
            <person name="Salamov A."/>
            <person name="Lipzen A."/>
            <person name="Mereny Z."/>
            <person name="Hegedus B."/>
            <person name="Baldrian P."/>
            <person name="Stursova M."/>
            <person name="Weitz H."/>
            <person name="Taylor A."/>
            <person name="Grigoriev I.V."/>
            <person name="Nagy L.G."/>
            <person name="Martin F."/>
            <person name="Kauserud H."/>
        </authorList>
    </citation>
    <scope>NUCLEOTIDE SEQUENCE</scope>
    <source>
        <strain evidence="2">9144</strain>
    </source>
</reference>
<accession>A0AAD6VS74</accession>
<evidence type="ECO:0000313" key="2">
    <source>
        <dbReference type="EMBL" id="KAJ7220340.1"/>
    </source>
</evidence>
<evidence type="ECO:0000259" key="1">
    <source>
        <dbReference type="Pfam" id="PF01926"/>
    </source>
</evidence>
<dbReference type="CDD" id="cd00882">
    <property type="entry name" value="Ras_like_GTPase"/>
    <property type="match status" value="1"/>
</dbReference>
<dbReference type="Gene3D" id="3.40.50.300">
    <property type="entry name" value="P-loop containing nucleotide triphosphate hydrolases"/>
    <property type="match status" value="1"/>
</dbReference>
<keyword evidence="3" id="KW-1185">Reference proteome</keyword>
<feature type="domain" description="G" evidence="1">
    <location>
        <begin position="21"/>
        <end position="146"/>
    </location>
</feature>
<evidence type="ECO:0000313" key="3">
    <source>
        <dbReference type="Proteomes" id="UP001219525"/>
    </source>
</evidence>
<sequence length="474" mass="52936">MAPETLSPITKEILDQCPRLRVLVVGKSGVGKSSLISYSFGVDMKSVAHGERGVCDIKDGIISAENDRFVLHDSMGFESGDTKNFTIVKNFLKSRSGNDIDLPERIHVVWLCIKVPHANERVFETGDEALLKLASDMKVPIVVVFTQFDKLFNSVERDLPEDTPDEEIDELCDKKFDGLCVEPLRNIGSTLKYGRSSGLSGKKHAKPDREALEHLITVTRDLVETDVKEMWLATTMAQRASARMKIEDSIKVGMKRYWAGLPSNTRFRGSKLDDCLAAVHEELTDTWNFNDPNCLLLGAEFRKNIKNLAAGVTQSDEEAKCLMDNIINQETPQFAQFAQSWAGLAGAAAAAFIDPVTASIPVIGWLVTFTANIYHDNPQTLRFLMCYIIDLTLVLDKLFVQAILVGPRSLTDADIEEALKEYKASNMWEVHRDIRQYAKDVDFVDTVVSTAPEKVMERLILKYSSCRKSGISMS</sequence>
<protein>
    <recommendedName>
        <fullName evidence="1">G domain-containing protein</fullName>
    </recommendedName>
</protein>
<name>A0AAD6VS74_9AGAR</name>
<dbReference type="GO" id="GO:0005525">
    <property type="term" value="F:GTP binding"/>
    <property type="evidence" value="ECO:0007669"/>
    <property type="project" value="InterPro"/>
</dbReference>
<dbReference type="EMBL" id="JARJCW010000010">
    <property type="protein sequence ID" value="KAJ7220340.1"/>
    <property type="molecule type" value="Genomic_DNA"/>
</dbReference>
<organism evidence="2 3">
    <name type="scientific">Mycena pura</name>
    <dbReference type="NCBI Taxonomy" id="153505"/>
    <lineage>
        <taxon>Eukaryota</taxon>
        <taxon>Fungi</taxon>
        <taxon>Dikarya</taxon>
        <taxon>Basidiomycota</taxon>
        <taxon>Agaricomycotina</taxon>
        <taxon>Agaricomycetes</taxon>
        <taxon>Agaricomycetidae</taxon>
        <taxon>Agaricales</taxon>
        <taxon>Marasmiineae</taxon>
        <taxon>Mycenaceae</taxon>
        <taxon>Mycena</taxon>
    </lineage>
</organism>
<proteinExistence type="predicted"/>
<dbReference type="InterPro" id="IPR027417">
    <property type="entry name" value="P-loop_NTPase"/>
</dbReference>
<dbReference type="Proteomes" id="UP001219525">
    <property type="component" value="Unassembled WGS sequence"/>
</dbReference>